<evidence type="ECO:0000256" key="1">
    <source>
        <dbReference type="ARBA" id="ARBA00009986"/>
    </source>
</evidence>
<evidence type="ECO:0000313" key="9">
    <source>
        <dbReference type="Proteomes" id="UP001211544"/>
    </source>
</evidence>
<dbReference type="InterPro" id="IPR029510">
    <property type="entry name" value="Ald_DH_CS_GLU"/>
</dbReference>
<dbReference type="InterPro" id="IPR016160">
    <property type="entry name" value="Ald_DH_CS_CYS"/>
</dbReference>
<geneLocation type="plasmid" evidence="8 9">
    <name>pGABEKP28_2</name>
</geneLocation>
<dbReference type="FunFam" id="3.40.309.10:FF:000012">
    <property type="entry name" value="Betaine aldehyde dehydrogenase"/>
    <property type="match status" value="1"/>
</dbReference>
<evidence type="ECO:0000256" key="6">
    <source>
        <dbReference type="RuleBase" id="RU003345"/>
    </source>
</evidence>
<accession>A0AAJ5QNR1</accession>
<dbReference type="Proteomes" id="UP001211544">
    <property type="component" value="Plasmid pGABEKP28_2"/>
</dbReference>
<feature type="active site" evidence="5">
    <location>
        <position position="254"/>
    </location>
</feature>
<keyword evidence="9" id="KW-1185">Reference proteome</keyword>
<name>A0AAJ5QNR1_9GAMM</name>
<evidence type="ECO:0000256" key="4">
    <source>
        <dbReference type="ARBA" id="ARBA00037921"/>
    </source>
</evidence>
<comment type="pathway">
    <text evidence="4">Amine and polyamine biosynthesis; betaine biosynthesis via choline pathway; betaine from betaine aldehyde: step 1/1.</text>
</comment>
<proteinExistence type="inferred from homology"/>
<reference evidence="8 9" key="1">
    <citation type="journal article" date="2022" name="J Glob Antimicrob Resist">
        <title>First complete genome of a multidrug resistant strain of the novel human pathogen Kalamiella piersonii (GABEKP28) identified in human saliva.</title>
        <authorList>
            <person name="McDonagh F."/>
            <person name="Singh N.K."/>
            <person name="Venkateswaran K."/>
            <person name="Lonappan A.M."/>
            <person name="Hallahan B."/>
            <person name="Tuohy A."/>
            <person name="Burke L."/>
            <person name="Kovarova A."/>
            <person name="Miliotis G."/>
        </authorList>
    </citation>
    <scope>NUCLEOTIDE SEQUENCE [LARGE SCALE GENOMIC DNA]</scope>
    <source>
        <strain evidence="8 9">GABEKP28</strain>
    </source>
</reference>
<sequence length="493" mass="53936">MSFSNTLFINGEWKPPVRGGSFDTIDPATEVAIAQVAAATREDVDLAVQAARRAFDDGGWPLLSGKQRADYLRRIASLIRDKQQTLAELEVRDNGKPLPEALWDIGDTAYCFDFYADLAEKLDGEREQTVALTDERFSSVARKEPVGVCGAIVPWNFPMLMAAWKVAPALAAGCTVVLKPSEVTPLTALQLAEIAREAELPPGVLNVITGFGPEAGAPLSEHPDVDKLAFTGSVPTGRKIMQTAAADIKNVSLELGGKSAFIVFDDSDIEKAVEWILFGIFWNKGEVCSATSRVLVQRGLYEPLLARLVEEAEKIRIGNGMQADVLLGPLVNAAQYDKVRRAIAQGVEQGATLLSGGARPAGHEKGFFLQPTIFTDMTEESDIWREEIFGPVVCVRAFDNEAEAIASANRSRFGLAAAVMSADLERAERVARRLRAGIIWINCSQPTFTEAPWGGYKQSGIGRELGEWGLNNYLEIKQITRYDSEEPWGWYLK</sequence>
<dbReference type="AlphaFoldDB" id="A0AAJ5QNR1"/>
<keyword evidence="3" id="KW-0520">NAD</keyword>
<dbReference type="RefSeq" id="WP_269950658.1">
    <property type="nucleotide sequence ID" value="NZ_CP104760.1"/>
</dbReference>
<organism evidence="8 9">
    <name type="scientific">Pantoea piersonii</name>
    <dbReference type="NCBI Taxonomy" id="2364647"/>
    <lineage>
        <taxon>Bacteria</taxon>
        <taxon>Pseudomonadati</taxon>
        <taxon>Pseudomonadota</taxon>
        <taxon>Gammaproteobacteria</taxon>
        <taxon>Enterobacterales</taxon>
        <taxon>Erwiniaceae</taxon>
        <taxon>Pantoea</taxon>
    </lineage>
</organism>
<evidence type="ECO:0000259" key="7">
    <source>
        <dbReference type="Pfam" id="PF00171"/>
    </source>
</evidence>
<dbReference type="FunFam" id="3.40.605.10:FF:000026">
    <property type="entry name" value="Aldehyde dehydrogenase, putative"/>
    <property type="match status" value="1"/>
</dbReference>
<dbReference type="PROSITE" id="PS00070">
    <property type="entry name" value="ALDEHYDE_DEHYDR_CYS"/>
    <property type="match status" value="1"/>
</dbReference>
<dbReference type="EMBL" id="CP104760">
    <property type="protein sequence ID" value="WBG93347.1"/>
    <property type="molecule type" value="Genomic_DNA"/>
</dbReference>
<dbReference type="SUPFAM" id="SSF53720">
    <property type="entry name" value="ALDH-like"/>
    <property type="match status" value="1"/>
</dbReference>
<protein>
    <submittedName>
        <fullName evidence="8">Aldehyde dehydrogenase family protein</fullName>
    </submittedName>
</protein>
<evidence type="ECO:0000313" key="8">
    <source>
        <dbReference type="EMBL" id="WBG93347.1"/>
    </source>
</evidence>
<dbReference type="Gene3D" id="3.40.605.10">
    <property type="entry name" value="Aldehyde Dehydrogenase, Chain A, domain 1"/>
    <property type="match status" value="1"/>
</dbReference>
<dbReference type="FunFam" id="3.40.605.10:FF:000007">
    <property type="entry name" value="NAD/NADP-dependent betaine aldehyde dehydrogenase"/>
    <property type="match status" value="1"/>
</dbReference>
<dbReference type="Gene3D" id="3.40.309.10">
    <property type="entry name" value="Aldehyde Dehydrogenase, Chain A, domain 2"/>
    <property type="match status" value="1"/>
</dbReference>
<keyword evidence="2 6" id="KW-0560">Oxidoreductase</keyword>
<dbReference type="InterPro" id="IPR016163">
    <property type="entry name" value="Ald_DH_C"/>
</dbReference>
<dbReference type="InterPro" id="IPR016161">
    <property type="entry name" value="Ald_DH/histidinol_DH"/>
</dbReference>
<keyword evidence="8" id="KW-0614">Plasmid</keyword>
<dbReference type="PANTHER" id="PTHR43860:SF2">
    <property type="entry name" value="BETAINE ALDEHYDE DEHYDROGENASE-RELATED"/>
    <property type="match status" value="1"/>
</dbReference>
<comment type="similarity">
    <text evidence="1 6">Belongs to the aldehyde dehydrogenase family.</text>
</comment>
<dbReference type="KEGG" id="kpie:N5580_21555"/>
<dbReference type="InterPro" id="IPR016162">
    <property type="entry name" value="Ald_DH_N"/>
</dbReference>
<feature type="domain" description="Aldehyde dehydrogenase" evidence="7">
    <location>
        <begin position="20"/>
        <end position="479"/>
    </location>
</feature>
<dbReference type="GO" id="GO:0016620">
    <property type="term" value="F:oxidoreductase activity, acting on the aldehyde or oxo group of donors, NAD or NADP as acceptor"/>
    <property type="evidence" value="ECO:0007669"/>
    <property type="project" value="InterPro"/>
</dbReference>
<evidence type="ECO:0000256" key="2">
    <source>
        <dbReference type="ARBA" id="ARBA00023002"/>
    </source>
</evidence>
<evidence type="ECO:0000256" key="3">
    <source>
        <dbReference type="ARBA" id="ARBA00023027"/>
    </source>
</evidence>
<dbReference type="Pfam" id="PF00171">
    <property type="entry name" value="Aldedh"/>
    <property type="match status" value="1"/>
</dbReference>
<dbReference type="PANTHER" id="PTHR43860">
    <property type="entry name" value="BETAINE ALDEHYDE DEHYDROGENASE"/>
    <property type="match status" value="1"/>
</dbReference>
<dbReference type="CDD" id="cd07110">
    <property type="entry name" value="ALDH_F10_BADH"/>
    <property type="match status" value="1"/>
</dbReference>
<gene>
    <name evidence="8" type="ORF">N5580_21555</name>
</gene>
<dbReference type="InterPro" id="IPR015590">
    <property type="entry name" value="Aldehyde_DH_dom"/>
</dbReference>
<dbReference type="PROSITE" id="PS00687">
    <property type="entry name" value="ALDEHYDE_DEHYDR_GLU"/>
    <property type="match status" value="1"/>
</dbReference>
<evidence type="ECO:0000256" key="5">
    <source>
        <dbReference type="PROSITE-ProRule" id="PRU10007"/>
    </source>
</evidence>